<dbReference type="InterPro" id="IPR045854">
    <property type="entry name" value="NO2/SO3_Rdtase_4Fe4S_sf"/>
</dbReference>
<reference evidence="10 11" key="1">
    <citation type="submission" date="2018-08" db="EMBL/GenBank/DDBJ databases">
        <title>A genome reference for cultivated species of the human gut microbiota.</title>
        <authorList>
            <person name="Zou Y."/>
            <person name="Xue W."/>
            <person name="Luo G."/>
        </authorList>
    </citation>
    <scope>NUCLEOTIDE SEQUENCE [LARGE SCALE GENOMIC DNA]</scope>
    <source>
        <strain evidence="10 11">AM25-21AC</strain>
    </source>
</reference>
<dbReference type="InterPro" id="IPR005117">
    <property type="entry name" value="NiRdtase/SiRdtase_haem-b_fer"/>
</dbReference>
<gene>
    <name evidence="10" type="ORF">DW674_07385</name>
</gene>
<dbReference type="InterPro" id="IPR006067">
    <property type="entry name" value="NO2/SO3_Rdtase_4Fe4S_dom"/>
</dbReference>
<evidence type="ECO:0000256" key="5">
    <source>
        <dbReference type="ARBA" id="ARBA00023002"/>
    </source>
</evidence>
<evidence type="ECO:0000256" key="7">
    <source>
        <dbReference type="ARBA" id="ARBA00023014"/>
    </source>
</evidence>
<dbReference type="Proteomes" id="UP000283442">
    <property type="component" value="Unassembled WGS sequence"/>
</dbReference>
<comment type="caution">
    <text evidence="10">The sequence shown here is derived from an EMBL/GenBank/DDBJ whole genome shotgun (WGS) entry which is preliminary data.</text>
</comment>
<keyword evidence="2" id="KW-0004">4Fe-4S</keyword>
<dbReference type="OrthoDB" id="9803707at2"/>
<evidence type="ECO:0000256" key="2">
    <source>
        <dbReference type="ARBA" id="ARBA00022485"/>
    </source>
</evidence>
<evidence type="ECO:0000259" key="9">
    <source>
        <dbReference type="Pfam" id="PF03460"/>
    </source>
</evidence>
<dbReference type="SUPFAM" id="SSF56014">
    <property type="entry name" value="Nitrite and sulphite reductase 4Fe-4S domain-like"/>
    <property type="match status" value="2"/>
</dbReference>
<accession>A0A414NWP3</accession>
<protein>
    <submittedName>
        <fullName evidence="10">Ferredoxin--nitrite reductase</fullName>
    </submittedName>
</protein>
<dbReference type="Gene3D" id="3.90.480.20">
    <property type="match status" value="1"/>
</dbReference>
<dbReference type="GO" id="GO:0020037">
    <property type="term" value="F:heme binding"/>
    <property type="evidence" value="ECO:0007669"/>
    <property type="project" value="InterPro"/>
</dbReference>
<sequence length="525" mass="57108">MTFANRNEQWKHDKDGLEIIKEIPALADKAFKEIDPGDVERLKWAGIYAQRPRDGHFLVRVKLPSGQLTAEQAEVLAALAAEYGKGELQITIRQAVQIHNITLRDACDILPRLSAAGLSSVEACGDVPRTILGNPLAGVDAEELLDTRPIVEEVFQFFLGNRAFSNLPRKFKISISANPHDAGFARINDLAFVPAKREGEVGFVAYVGGGLSAEPYLAERLPFFIRPAEVKAVAIAVATIFRDAGYREKRNHCRLKYLVADLGIETVAEKVEAQTGALLRGGEEVTAPWNYGRFYGVHAQKQAGLSYIGVHVTNGHIVAEDLKAFAALAKRYGQGRLRTTNSQNLVLLDIPEGEVDTLLQEEIFRTYPLKPGFFTGYASSCTGNAYCNFAPIETKHRLHALTAALDADFPEVGQPLRINLTGCFHACAQPQVADIGLTGGRARVGEETVPVYTVMVGGHLGKDAAFAAPLEGRVADANLGALLKALVQQYLDLREAGEPFYATVARTGRDAWQSVVDQYAVGNNG</sequence>
<dbReference type="GO" id="GO:0046872">
    <property type="term" value="F:metal ion binding"/>
    <property type="evidence" value="ECO:0007669"/>
    <property type="project" value="UniProtKB-KW"/>
</dbReference>
<evidence type="ECO:0000313" key="10">
    <source>
        <dbReference type="EMBL" id="RHF51575.1"/>
    </source>
</evidence>
<keyword evidence="7" id="KW-0411">Iron-sulfur</keyword>
<dbReference type="PANTHER" id="PTHR32439:SF0">
    <property type="entry name" value="FERREDOXIN--NITRITE REDUCTASE, CHLOROPLASTIC"/>
    <property type="match status" value="1"/>
</dbReference>
<comment type="similarity">
    <text evidence="1">Belongs to the nitrite and sulfite reductase 4Fe-4S domain family.</text>
</comment>
<evidence type="ECO:0000256" key="4">
    <source>
        <dbReference type="ARBA" id="ARBA00022723"/>
    </source>
</evidence>
<keyword evidence="4" id="KW-0479">Metal-binding</keyword>
<dbReference type="PROSITE" id="PS00365">
    <property type="entry name" value="NIR_SIR"/>
    <property type="match status" value="1"/>
</dbReference>
<dbReference type="Pfam" id="PF03460">
    <property type="entry name" value="NIR_SIR_ferr"/>
    <property type="match status" value="2"/>
</dbReference>
<keyword evidence="6" id="KW-0408">Iron</keyword>
<dbReference type="AlphaFoldDB" id="A0A414NWP3"/>
<keyword evidence="3" id="KW-0349">Heme</keyword>
<dbReference type="GO" id="GO:0051539">
    <property type="term" value="F:4 iron, 4 sulfur cluster binding"/>
    <property type="evidence" value="ECO:0007669"/>
    <property type="project" value="UniProtKB-KW"/>
</dbReference>
<dbReference type="InterPro" id="IPR036136">
    <property type="entry name" value="Nit/Sulf_reduc_fer-like_dom_sf"/>
</dbReference>
<dbReference type="GO" id="GO:0016491">
    <property type="term" value="F:oxidoreductase activity"/>
    <property type="evidence" value="ECO:0007669"/>
    <property type="project" value="UniProtKB-KW"/>
</dbReference>
<keyword evidence="5" id="KW-0560">Oxidoreductase</keyword>
<evidence type="ECO:0000256" key="6">
    <source>
        <dbReference type="ARBA" id="ARBA00023004"/>
    </source>
</evidence>
<dbReference type="Pfam" id="PF01077">
    <property type="entry name" value="NIR_SIR"/>
    <property type="match status" value="2"/>
</dbReference>
<dbReference type="RefSeq" id="WP_118176191.1">
    <property type="nucleotide sequence ID" value="NZ_QRHE01000006.1"/>
</dbReference>
<name>A0A414NWP3_9FIRM</name>
<dbReference type="EMBL" id="QRHE01000006">
    <property type="protein sequence ID" value="RHF51575.1"/>
    <property type="molecule type" value="Genomic_DNA"/>
</dbReference>
<evidence type="ECO:0000256" key="1">
    <source>
        <dbReference type="ARBA" id="ARBA00010429"/>
    </source>
</evidence>
<feature type="domain" description="Nitrite/sulphite reductase 4Fe-4S" evidence="8">
    <location>
        <begin position="125"/>
        <end position="275"/>
    </location>
</feature>
<dbReference type="PRINTS" id="PR00397">
    <property type="entry name" value="SIROHAEM"/>
</dbReference>
<organism evidence="10 11">
    <name type="scientific">Mitsuokella multacida</name>
    <dbReference type="NCBI Taxonomy" id="52226"/>
    <lineage>
        <taxon>Bacteria</taxon>
        <taxon>Bacillati</taxon>
        <taxon>Bacillota</taxon>
        <taxon>Negativicutes</taxon>
        <taxon>Selenomonadales</taxon>
        <taxon>Selenomonadaceae</taxon>
        <taxon>Mitsuokella</taxon>
    </lineage>
</organism>
<feature type="domain" description="Nitrite/sulphite reductase 4Fe-4S" evidence="8">
    <location>
        <begin position="379"/>
        <end position="519"/>
    </location>
</feature>
<dbReference type="PANTHER" id="PTHR32439">
    <property type="entry name" value="FERREDOXIN--NITRITE REDUCTASE, CHLOROPLASTIC"/>
    <property type="match status" value="1"/>
</dbReference>
<dbReference type="Gene3D" id="3.30.413.10">
    <property type="entry name" value="Sulfite Reductase Hemoprotein, domain 1"/>
    <property type="match status" value="2"/>
</dbReference>
<evidence type="ECO:0000259" key="8">
    <source>
        <dbReference type="Pfam" id="PF01077"/>
    </source>
</evidence>
<feature type="domain" description="Nitrite/Sulfite reductase ferredoxin-like" evidence="9">
    <location>
        <begin position="298"/>
        <end position="361"/>
    </location>
</feature>
<dbReference type="InterPro" id="IPR006066">
    <property type="entry name" value="NO2/SO3_Rdtase_FeS/sirohaem_BS"/>
</dbReference>
<dbReference type="InterPro" id="IPR051329">
    <property type="entry name" value="NIR_SIR_4Fe-4S"/>
</dbReference>
<evidence type="ECO:0000313" key="11">
    <source>
        <dbReference type="Proteomes" id="UP000283442"/>
    </source>
</evidence>
<proteinExistence type="inferred from homology"/>
<feature type="domain" description="Nitrite/Sulfite reductase ferredoxin-like" evidence="9">
    <location>
        <begin position="50"/>
        <end position="115"/>
    </location>
</feature>
<evidence type="ECO:0000256" key="3">
    <source>
        <dbReference type="ARBA" id="ARBA00022617"/>
    </source>
</evidence>
<dbReference type="SUPFAM" id="SSF55124">
    <property type="entry name" value="Nitrite/Sulfite reductase N-terminal domain-like"/>
    <property type="match status" value="2"/>
</dbReference>